<sequence>MSSETDPEKDPKTAEASWRRRRRLDAVFGDDLPETVTDPGENPHAGRGRRWYDENRPPHHG</sequence>
<accession>A0A0N9N7B3</accession>
<dbReference type="OrthoDB" id="3700244at2"/>
<evidence type="ECO:0000313" key="3">
    <source>
        <dbReference type="Proteomes" id="UP000063789"/>
    </source>
</evidence>
<dbReference type="Proteomes" id="UP000063789">
    <property type="component" value="Chromosome"/>
</dbReference>
<feature type="region of interest" description="Disordered" evidence="1">
    <location>
        <begin position="1"/>
        <end position="61"/>
    </location>
</feature>
<reference evidence="2 3" key="2">
    <citation type="journal article" date="2017" name="Int. J. Syst. Evol. Microbiol.">
        <title>Gordonia phthalatica sp. nov., a di-n-butyl phthalate-degrading bacterium isolated from activated sludge.</title>
        <authorList>
            <person name="Jin D."/>
            <person name="Kong X."/>
            <person name="Jia M."/>
            <person name="Yu X."/>
            <person name="Wang X."/>
            <person name="Zhuang X."/>
            <person name="Deng Y."/>
            <person name="Bai Z."/>
        </authorList>
    </citation>
    <scope>NUCLEOTIDE SEQUENCE [LARGE SCALE GENOMIC DNA]</scope>
    <source>
        <strain evidence="2 3">QH-11</strain>
    </source>
</reference>
<feature type="compositionally biased region" description="Basic and acidic residues" evidence="1">
    <location>
        <begin position="50"/>
        <end position="61"/>
    </location>
</feature>
<feature type="compositionally biased region" description="Basic and acidic residues" evidence="1">
    <location>
        <begin position="1"/>
        <end position="13"/>
    </location>
</feature>
<proteinExistence type="predicted"/>
<dbReference type="EMBL" id="CP011853">
    <property type="protein sequence ID" value="ALG83881.1"/>
    <property type="molecule type" value="Genomic_DNA"/>
</dbReference>
<organism evidence="2 3">
    <name type="scientific">Gordonia phthalatica</name>
    <dbReference type="NCBI Taxonomy" id="1136941"/>
    <lineage>
        <taxon>Bacteria</taxon>
        <taxon>Bacillati</taxon>
        <taxon>Actinomycetota</taxon>
        <taxon>Actinomycetes</taxon>
        <taxon>Mycobacteriales</taxon>
        <taxon>Gordoniaceae</taxon>
        <taxon>Gordonia</taxon>
    </lineage>
</organism>
<evidence type="ECO:0000313" key="2">
    <source>
        <dbReference type="EMBL" id="ALG83881.1"/>
    </source>
</evidence>
<dbReference type="STRING" id="1136941.ACH46_04335"/>
<protein>
    <submittedName>
        <fullName evidence="2">Uncharacterized protein</fullName>
    </submittedName>
</protein>
<dbReference type="KEGG" id="goq:ACH46_04335"/>
<keyword evidence="3" id="KW-1185">Reference proteome</keyword>
<reference evidence="3" key="1">
    <citation type="submission" date="2015-06" db="EMBL/GenBank/DDBJ databases">
        <title>Complete genome sequence and metabolic analysis of phthalate degradation pathway in Gordonia sp. QH-11.</title>
        <authorList>
            <person name="Jin D."/>
            <person name="Kong X."/>
            <person name="Bai Z."/>
        </authorList>
    </citation>
    <scope>NUCLEOTIDE SEQUENCE [LARGE SCALE GENOMIC DNA]</scope>
    <source>
        <strain evidence="3">QH-11</strain>
    </source>
</reference>
<dbReference type="PATRIC" id="fig|1136941.3.peg.876"/>
<gene>
    <name evidence="2" type="ORF">ACH46_04335</name>
</gene>
<dbReference type="RefSeq" id="WP_062391843.1">
    <property type="nucleotide sequence ID" value="NZ_CP011853.1"/>
</dbReference>
<name>A0A0N9N7B3_9ACTN</name>
<evidence type="ECO:0000256" key="1">
    <source>
        <dbReference type="SAM" id="MobiDB-lite"/>
    </source>
</evidence>
<dbReference type="AlphaFoldDB" id="A0A0N9N7B3"/>